<gene>
    <name evidence="2" type="ORF">J3D65DRAFT_615442</name>
</gene>
<accession>A0ABR1LZ41</accession>
<dbReference type="GeneID" id="92032237"/>
<sequence>MSRGRVPSSFRLDPLSPLLGRAVISRRAVRVGNHARRPSSSSSSSPPSSTNVLASALLWGCTQPCNLRPPTSACSSHAPLSPVSPIPLLELSLDGTTRRNPDRQHNSHRQPGSHHRLSPSMIPVFRRQATVSGRLERTITPAKQSGEPFFLRCAQEKTMSSDPL</sequence>
<dbReference type="Proteomes" id="UP001360953">
    <property type="component" value="Unassembled WGS sequence"/>
</dbReference>
<dbReference type="RefSeq" id="XP_066657406.1">
    <property type="nucleotide sequence ID" value="XM_066799331.1"/>
</dbReference>
<feature type="compositionally biased region" description="Basic and acidic residues" evidence="1">
    <location>
        <begin position="96"/>
        <end position="105"/>
    </location>
</feature>
<organism evidence="2 3">
    <name type="scientific">Phyllosticta citribraziliensis</name>
    <dbReference type="NCBI Taxonomy" id="989973"/>
    <lineage>
        <taxon>Eukaryota</taxon>
        <taxon>Fungi</taxon>
        <taxon>Dikarya</taxon>
        <taxon>Ascomycota</taxon>
        <taxon>Pezizomycotina</taxon>
        <taxon>Dothideomycetes</taxon>
        <taxon>Dothideomycetes incertae sedis</taxon>
        <taxon>Botryosphaeriales</taxon>
        <taxon>Phyllostictaceae</taxon>
        <taxon>Phyllosticta</taxon>
    </lineage>
</organism>
<name>A0ABR1LZ41_9PEZI</name>
<feature type="compositionally biased region" description="Basic residues" evidence="1">
    <location>
        <begin position="106"/>
        <end position="117"/>
    </location>
</feature>
<reference evidence="2 3" key="1">
    <citation type="submission" date="2024-04" db="EMBL/GenBank/DDBJ databases">
        <title>Phyllosticta paracitricarpa is synonymous to the EU quarantine fungus P. citricarpa based on phylogenomic analyses.</title>
        <authorList>
            <consortium name="Lawrence Berkeley National Laboratory"/>
            <person name="Van ingen-buijs V.A."/>
            <person name="Van westerhoven A.C."/>
            <person name="Haridas S."/>
            <person name="Skiadas P."/>
            <person name="Martin F."/>
            <person name="Groenewald J.Z."/>
            <person name="Crous P.W."/>
            <person name="Seidl M.F."/>
        </authorList>
    </citation>
    <scope>NUCLEOTIDE SEQUENCE [LARGE SCALE GENOMIC DNA]</scope>
    <source>
        <strain evidence="2 3">CPC 17464</strain>
    </source>
</reference>
<dbReference type="EMBL" id="JBBPEH010000003">
    <property type="protein sequence ID" value="KAK7540475.1"/>
    <property type="molecule type" value="Genomic_DNA"/>
</dbReference>
<comment type="caution">
    <text evidence="2">The sequence shown here is derived from an EMBL/GenBank/DDBJ whole genome shotgun (WGS) entry which is preliminary data.</text>
</comment>
<evidence type="ECO:0000256" key="1">
    <source>
        <dbReference type="SAM" id="MobiDB-lite"/>
    </source>
</evidence>
<evidence type="ECO:0000313" key="3">
    <source>
        <dbReference type="Proteomes" id="UP001360953"/>
    </source>
</evidence>
<feature type="region of interest" description="Disordered" evidence="1">
    <location>
        <begin position="70"/>
        <end position="119"/>
    </location>
</feature>
<keyword evidence="3" id="KW-1185">Reference proteome</keyword>
<protein>
    <submittedName>
        <fullName evidence="2">Uncharacterized protein</fullName>
    </submittedName>
</protein>
<proteinExistence type="predicted"/>
<evidence type="ECO:0000313" key="2">
    <source>
        <dbReference type="EMBL" id="KAK7540475.1"/>
    </source>
</evidence>